<comment type="caution">
    <text evidence="2">The sequence shown here is derived from an EMBL/GenBank/DDBJ whole genome shotgun (WGS) entry which is preliminary data.</text>
</comment>
<dbReference type="PROSITE" id="PS51746">
    <property type="entry name" value="PPM_2"/>
    <property type="match status" value="1"/>
</dbReference>
<name>A0AAW1TC29_9CHLO</name>
<sequence length="164" mass="17792">MLVTAEQLLSRNGKPVDLSAEHRVTGKSDAVKSEVQRVTDAGGWIEDGRVCDLIAVSRAFGGPLLQAHLVSTSWQRNLSKRAYEFLILATDGLWDVLSSKEAVKIARDAFQKQRSPEDIAGLLTERAYRKYSSDNVAVVVVDLGGPPGGWKASKPTGGLRGLFQ</sequence>
<dbReference type="InterPro" id="IPR036457">
    <property type="entry name" value="PPM-type-like_dom_sf"/>
</dbReference>
<evidence type="ECO:0000259" key="1">
    <source>
        <dbReference type="PROSITE" id="PS51746"/>
    </source>
</evidence>
<dbReference type="CDD" id="cd00143">
    <property type="entry name" value="PP2Cc"/>
    <property type="match status" value="1"/>
</dbReference>
<dbReference type="InterPro" id="IPR015655">
    <property type="entry name" value="PP2C"/>
</dbReference>
<protein>
    <recommendedName>
        <fullName evidence="1">PPM-type phosphatase domain-containing protein</fullName>
    </recommendedName>
</protein>
<dbReference type="Pfam" id="PF00481">
    <property type="entry name" value="PP2C"/>
    <property type="match status" value="1"/>
</dbReference>
<dbReference type="Gene3D" id="3.60.40.10">
    <property type="entry name" value="PPM-type phosphatase domain"/>
    <property type="match status" value="1"/>
</dbReference>
<evidence type="ECO:0000313" key="2">
    <source>
        <dbReference type="EMBL" id="KAK9866011.1"/>
    </source>
</evidence>
<feature type="domain" description="PPM-type phosphatase" evidence="1">
    <location>
        <begin position="1"/>
        <end position="143"/>
    </location>
</feature>
<dbReference type="GO" id="GO:0004722">
    <property type="term" value="F:protein serine/threonine phosphatase activity"/>
    <property type="evidence" value="ECO:0007669"/>
    <property type="project" value="InterPro"/>
</dbReference>
<dbReference type="Proteomes" id="UP001485043">
    <property type="component" value="Unassembled WGS sequence"/>
</dbReference>
<gene>
    <name evidence="2" type="ORF">WJX84_011950</name>
</gene>
<dbReference type="AlphaFoldDB" id="A0AAW1TC29"/>
<evidence type="ECO:0000313" key="3">
    <source>
        <dbReference type="Proteomes" id="UP001485043"/>
    </source>
</evidence>
<dbReference type="InterPro" id="IPR001932">
    <property type="entry name" value="PPM-type_phosphatase-like_dom"/>
</dbReference>
<accession>A0AAW1TC29</accession>
<dbReference type="EMBL" id="JALJOV010000198">
    <property type="protein sequence ID" value="KAK9866011.1"/>
    <property type="molecule type" value="Genomic_DNA"/>
</dbReference>
<reference evidence="2 3" key="1">
    <citation type="journal article" date="2024" name="Nat. Commun.">
        <title>Phylogenomics reveals the evolutionary origins of lichenization in chlorophyte algae.</title>
        <authorList>
            <person name="Puginier C."/>
            <person name="Libourel C."/>
            <person name="Otte J."/>
            <person name="Skaloud P."/>
            <person name="Haon M."/>
            <person name="Grisel S."/>
            <person name="Petersen M."/>
            <person name="Berrin J.G."/>
            <person name="Delaux P.M."/>
            <person name="Dal Grande F."/>
            <person name="Keller J."/>
        </authorList>
    </citation>
    <scope>NUCLEOTIDE SEQUENCE [LARGE SCALE GENOMIC DNA]</scope>
    <source>
        <strain evidence="2 3">SAG 2523</strain>
    </source>
</reference>
<dbReference type="PANTHER" id="PTHR47992">
    <property type="entry name" value="PROTEIN PHOSPHATASE"/>
    <property type="match status" value="1"/>
</dbReference>
<proteinExistence type="predicted"/>
<organism evidence="2 3">
    <name type="scientific">Apatococcus fuscideae</name>
    <dbReference type="NCBI Taxonomy" id="2026836"/>
    <lineage>
        <taxon>Eukaryota</taxon>
        <taxon>Viridiplantae</taxon>
        <taxon>Chlorophyta</taxon>
        <taxon>core chlorophytes</taxon>
        <taxon>Trebouxiophyceae</taxon>
        <taxon>Chlorellales</taxon>
        <taxon>Chlorellaceae</taxon>
        <taxon>Apatococcus</taxon>
    </lineage>
</organism>
<dbReference type="SUPFAM" id="SSF81606">
    <property type="entry name" value="PP2C-like"/>
    <property type="match status" value="1"/>
</dbReference>
<keyword evidence="3" id="KW-1185">Reference proteome</keyword>